<keyword evidence="23" id="KW-1185">Reference proteome</keyword>
<dbReference type="GO" id="GO:0006656">
    <property type="term" value="P:phosphatidylcholine biosynthetic process"/>
    <property type="evidence" value="ECO:0007669"/>
    <property type="project" value="UniProtKB-UniRule"/>
</dbReference>
<feature type="transmembrane region" description="Helical" evidence="20">
    <location>
        <begin position="753"/>
        <end position="777"/>
    </location>
</feature>
<evidence type="ECO:0000256" key="10">
    <source>
        <dbReference type="ARBA" id="ARBA00023098"/>
    </source>
</evidence>
<evidence type="ECO:0000313" key="22">
    <source>
        <dbReference type="EMBL" id="OBR09440.1"/>
    </source>
</evidence>
<dbReference type="InterPro" id="IPR024960">
    <property type="entry name" value="PEMT/MFAP"/>
</dbReference>
<dbReference type="PANTHER" id="PTHR28232">
    <property type="entry name" value="TRANSCRIPTIONAL REGULATORY PROTEIN RXT2"/>
    <property type="match status" value="1"/>
</dbReference>
<feature type="topological domain" description="Lumenal" evidence="18">
    <location>
        <begin position="1"/>
        <end position="615"/>
    </location>
</feature>
<protein>
    <recommendedName>
        <fullName evidence="18">Phosphatidyl-N-methylethanolamine N-methyltransferase</fullName>
        <ecNumber evidence="18">2.1.1.71</ecNumber>
    </recommendedName>
    <alternativeName>
        <fullName evidence="18">Phospholipid methyltransferase</fullName>
        <shortName evidence="18">PLMT</shortName>
    </alternativeName>
</protein>
<evidence type="ECO:0000256" key="11">
    <source>
        <dbReference type="ARBA" id="ARBA00023128"/>
    </source>
</evidence>
<keyword evidence="8 18" id="KW-0256">Endoplasmic reticulum</keyword>
<keyword evidence="4 18" id="KW-0489">Methyltransferase</keyword>
<feature type="transmembrane region" description="Helical" evidence="20">
    <location>
        <begin position="656"/>
        <end position="675"/>
    </location>
</feature>
<dbReference type="GO" id="GO:0005829">
    <property type="term" value="C:cytosol"/>
    <property type="evidence" value="ECO:0007669"/>
    <property type="project" value="TreeGrafter"/>
</dbReference>
<dbReference type="SMR" id="A0A1B7YC88"/>
<evidence type="ECO:0000256" key="17">
    <source>
        <dbReference type="ARBA" id="ARBA00056845"/>
    </source>
</evidence>
<dbReference type="RefSeq" id="XP_018157957.1">
    <property type="nucleotide sequence ID" value="XM_018303179.1"/>
</dbReference>
<keyword evidence="3 18" id="KW-0444">Lipid biosynthesis</keyword>
<comment type="caution">
    <text evidence="22">The sequence shown here is derived from an EMBL/GenBank/DDBJ whole genome shotgun (WGS) entry which is preliminary data.</text>
</comment>
<dbReference type="Pfam" id="PF04191">
    <property type="entry name" value="PEMT"/>
    <property type="match status" value="1"/>
</dbReference>
<reference evidence="23" key="1">
    <citation type="journal article" date="2017" name="BMC Genomics">
        <title>Gapless genome assembly of Colletotrichum higginsianum reveals chromosome structure and association of transposable elements with secondary metabolite gene clusters.</title>
        <authorList>
            <person name="Dallery J.-F."/>
            <person name="Lapalu N."/>
            <person name="Zampounis A."/>
            <person name="Pigne S."/>
            <person name="Luyten I."/>
            <person name="Amselem J."/>
            <person name="Wittenberg A.H.J."/>
            <person name="Zhou S."/>
            <person name="de Queiroz M.V."/>
            <person name="Robin G.P."/>
            <person name="Auger A."/>
            <person name="Hainaut M."/>
            <person name="Henrissat B."/>
            <person name="Kim K.-T."/>
            <person name="Lee Y.-H."/>
            <person name="Lespinet O."/>
            <person name="Schwartz D.C."/>
            <person name="Thon M.R."/>
            <person name="O'Connell R.J."/>
        </authorList>
    </citation>
    <scope>NUCLEOTIDE SEQUENCE [LARGE SCALE GENOMIC DNA]</scope>
    <source>
        <strain evidence="23">IMI 349063</strain>
    </source>
</reference>
<evidence type="ECO:0000256" key="3">
    <source>
        <dbReference type="ARBA" id="ARBA00022516"/>
    </source>
</evidence>
<dbReference type="GeneID" id="28867286"/>
<feature type="compositionally biased region" description="Basic and acidic residues" evidence="19">
    <location>
        <begin position="258"/>
        <end position="278"/>
    </location>
</feature>
<dbReference type="InterPro" id="IPR013904">
    <property type="entry name" value="RXT2_N"/>
</dbReference>
<dbReference type="KEGG" id="chig:CH63R_08205"/>
<feature type="region of interest" description="Disordered" evidence="19">
    <location>
        <begin position="448"/>
        <end position="509"/>
    </location>
</feature>
<keyword evidence="9 18" id="KW-1133">Transmembrane helix</keyword>
<dbReference type="InterPro" id="IPR007318">
    <property type="entry name" value="Phopholipid_MeTrfase"/>
</dbReference>
<keyword evidence="7 18" id="KW-0812">Transmembrane</keyword>
<feature type="transmembrane region" description="Helical" evidence="20">
    <location>
        <begin position="617"/>
        <end position="635"/>
    </location>
</feature>
<dbReference type="VEuPathDB" id="FungiDB:CH63R_08205"/>
<evidence type="ECO:0000256" key="18">
    <source>
        <dbReference type="HAMAP-Rule" id="MF_03216"/>
    </source>
</evidence>
<feature type="binding site" evidence="18">
    <location>
        <begin position="784"/>
        <end position="785"/>
    </location>
    <ligand>
        <name>S-adenosyl-L-methionine</name>
        <dbReference type="ChEBI" id="CHEBI:59789"/>
    </ligand>
</feature>
<keyword evidence="13 18" id="KW-0594">Phospholipid biosynthesis</keyword>
<comment type="catalytic activity">
    <reaction evidence="16 18">
        <text>a 1,2-diacyl-sn-glycero-3-phospho-N-methylethanolamine + S-adenosyl-L-methionine = a 1,2-diacyl-sn-glycero-3-phospho-N,N-dimethylethanolamine + S-adenosyl-L-homocysteine + H(+)</text>
        <dbReference type="Rhea" id="RHEA:32735"/>
        <dbReference type="ChEBI" id="CHEBI:15378"/>
        <dbReference type="ChEBI" id="CHEBI:57856"/>
        <dbReference type="ChEBI" id="CHEBI:59789"/>
        <dbReference type="ChEBI" id="CHEBI:64572"/>
        <dbReference type="ChEBI" id="CHEBI:64573"/>
        <dbReference type="EC" id="2.1.1.71"/>
    </reaction>
</comment>
<dbReference type="GO" id="GO:0000773">
    <property type="term" value="F:phosphatidyl-N-methylethanolamine N-methyltransferase activity"/>
    <property type="evidence" value="ECO:0007669"/>
    <property type="project" value="UniProtKB-UniRule"/>
</dbReference>
<dbReference type="PANTHER" id="PTHR28232:SF1">
    <property type="entry name" value="TRANSCRIPTIONAL REGULATORY PROTEIN RXT2"/>
    <property type="match status" value="1"/>
</dbReference>
<dbReference type="UniPathway" id="UPA00753"/>
<feature type="region of interest" description="Disordered" evidence="19">
    <location>
        <begin position="211"/>
        <end position="340"/>
    </location>
</feature>
<feature type="intramembrane region" description="Helical" evidence="18">
    <location>
        <begin position="616"/>
        <end position="636"/>
    </location>
</feature>
<feature type="topological domain" description="Cytoplasmic" evidence="18">
    <location>
        <begin position="671"/>
        <end position="697"/>
    </location>
</feature>
<dbReference type="EC" id="2.1.1.71" evidence="18"/>
<evidence type="ECO:0000256" key="5">
    <source>
        <dbReference type="ARBA" id="ARBA00022679"/>
    </source>
</evidence>
<evidence type="ECO:0000256" key="2">
    <source>
        <dbReference type="ARBA" id="ARBA00005189"/>
    </source>
</evidence>
<organism evidence="22 23">
    <name type="scientific">Colletotrichum higginsianum (strain IMI 349063)</name>
    <name type="common">Crucifer anthracnose fungus</name>
    <dbReference type="NCBI Taxonomy" id="759273"/>
    <lineage>
        <taxon>Eukaryota</taxon>
        <taxon>Fungi</taxon>
        <taxon>Dikarya</taxon>
        <taxon>Ascomycota</taxon>
        <taxon>Pezizomycotina</taxon>
        <taxon>Sordariomycetes</taxon>
        <taxon>Hypocreomycetidae</taxon>
        <taxon>Glomerellales</taxon>
        <taxon>Glomerellaceae</taxon>
        <taxon>Colletotrichum</taxon>
        <taxon>Colletotrichum destructivum species complex</taxon>
    </lineage>
</organism>
<evidence type="ECO:0000256" key="20">
    <source>
        <dbReference type="SAM" id="Phobius"/>
    </source>
</evidence>
<keyword evidence="10 18" id="KW-0443">Lipid metabolism</keyword>
<keyword evidence="11 18" id="KW-0496">Mitochondrion</keyword>
<evidence type="ECO:0000256" key="19">
    <source>
        <dbReference type="SAM" id="MobiDB-lite"/>
    </source>
</evidence>
<dbReference type="GO" id="GO:0033698">
    <property type="term" value="C:Rpd3L complex"/>
    <property type="evidence" value="ECO:0007669"/>
    <property type="project" value="TreeGrafter"/>
</dbReference>
<keyword evidence="12 18" id="KW-0472">Membrane</keyword>
<feature type="topological domain" description="Lumenal" evidence="18">
    <location>
        <begin position="719"/>
        <end position="761"/>
    </location>
</feature>
<evidence type="ECO:0000256" key="15">
    <source>
        <dbReference type="ARBA" id="ARBA00051252"/>
    </source>
</evidence>
<feature type="compositionally biased region" description="Basic and acidic residues" evidence="19">
    <location>
        <begin position="305"/>
        <end position="321"/>
    </location>
</feature>
<evidence type="ECO:0000256" key="9">
    <source>
        <dbReference type="ARBA" id="ARBA00022989"/>
    </source>
</evidence>
<feature type="compositionally biased region" description="Pro residues" evidence="19">
    <location>
        <begin position="478"/>
        <end position="502"/>
    </location>
</feature>
<evidence type="ECO:0000256" key="13">
    <source>
        <dbReference type="ARBA" id="ARBA00023209"/>
    </source>
</evidence>
<feature type="topological domain" description="Lumenal" evidence="18">
    <location>
        <begin position="637"/>
        <end position="648"/>
    </location>
</feature>
<feature type="topological domain" description="Cytoplasmic" evidence="18">
    <location>
        <begin position="783"/>
        <end position="809"/>
    </location>
</feature>
<dbReference type="AlphaFoldDB" id="A0A1B7YC88"/>
<comment type="pathway">
    <text evidence="1 18">Phospholipid metabolism; phosphatidylcholine biosynthesis.</text>
</comment>
<evidence type="ECO:0000313" key="23">
    <source>
        <dbReference type="Proteomes" id="UP000092177"/>
    </source>
</evidence>
<comment type="subcellular location">
    <subcellularLocation>
        <location evidence="18">Endoplasmic reticulum membrane</location>
        <topology evidence="18">Multi-pass membrane protein</topology>
    </subcellularLocation>
    <subcellularLocation>
        <location evidence="18">Mitochondrion membrane</location>
        <topology evidence="18">Multi-pass membrane protein</topology>
    </subcellularLocation>
</comment>
<feature type="domain" description="Transcriptional regulatory protein RXT2 N-terminal" evidence="21">
    <location>
        <begin position="37"/>
        <end position="177"/>
    </location>
</feature>
<dbReference type="EMBL" id="LTAN01000005">
    <property type="protein sequence ID" value="OBR09440.1"/>
    <property type="molecule type" value="Genomic_DNA"/>
</dbReference>
<evidence type="ECO:0000256" key="1">
    <source>
        <dbReference type="ARBA" id="ARBA00004969"/>
    </source>
</evidence>
<dbReference type="InterPro" id="IPR039602">
    <property type="entry name" value="Rxt2"/>
</dbReference>
<evidence type="ECO:0000256" key="8">
    <source>
        <dbReference type="ARBA" id="ARBA00022824"/>
    </source>
</evidence>
<evidence type="ECO:0000256" key="16">
    <source>
        <dbReference type="ARBA" id="ARBA00052459"/>
    </source>
</evidence>
<feature type="transmembrane region" description="Helical" evidence="20">
    <location>
        <begin position="722"/>
        <end position="741"/>
    </location>
</feature>
<keyword evidence="6 18" id="KW-0949">S-adenosyl-L-methionine</keyword>
<evidence type="ECO:0000256" key="12">
    <source>
        <dbReference type="ARBA" id="ARBA00023136"/>
    </source>
</evidence>
<feature type="transmembrane region" description="Helical" evidence="20">
    <location>
        <begin position="695"/>
        <end position="715"/>
    </location>
</feature>
<accession>A0A1B7YC88</accession>
<dbReference type="Proteomes" id="UP000092177">
    <property type="component" value="Chromosome 5"/>
</dbReference>
<evidence type="ECO:0000259" key="21">
    <source>
        <dbReference type="Pfam" id="PF08595"/>
    </source>
</evidence>
<feature type="compositionally biased region" description="Basic residues" evidence="19">
    <location>
        <begin position="466"/>
        <end position="475"/>
    </location>
</feature>
<dbReference type="GO" id="GO:0005789">
    <property type="term" value="C:endoplasmic reticulum membrane"/>
    <property type="evidence" value="ECO:0007669"/>
    <property type="project" value="UniProtKB-SubCell"/>
</dbReference>
<evidence type="ECO:0000256" key="6">
    <source>
        <dbReference type="ARBA" id="ARBA00022691"/>
    </source>
</evidence>
<dbReference type="HAMAP" id="MF_03216">
    <property type="entry name" value="PLMT"/>
    <property type="match status" value="1"/>
</dbReference>
<keyword evidence="5 18" id="KW-0808">Transferase</keyword>
<name>A0A1B7YC88_COLHI</name>
<dbReference type="GO" id="GO:0031966">
    <property type="term" value="C:mitochondrial membrane"/>
    <property type="evidence" value="ECO:0007669"/>
    <property type="project" value="UniProtKB-SubCell"/>
</dbReference>
<evidence type="ECO:0000256" key="14">
    <source>
        <dbReference type="ARBA" id="ARBA00023264"/>
    </source>
</evidence>
<dbReference type="GO" id="GO:0032259">
    <property type="term" value="P:methylation"/>
    <property type="evidence" value="ECO:0007669"/>
    <property type="project" value="UniProtKB-KW"/>
</dbReference>
<keyword evidence="14 18" id="KW-1208">Phospholipid metabolism</keyword>
<feature type="binding site" evidence="18">
    <location>
        <begin position="702"/>
        <end position="704"/>
    </location>
    <ligand>
        <name>S-adenosyl-L-methionine</name>
        <dbReference type="ChEBI" id="CHEBI:59789"/>
    </ligand>
</feature>
<dbReference type="Pfam" id="PF08595">
    <property type="entry name" value="RXT2_N"/>
    <property type="match status" value="1"/>
</dbReference>
<comment type="catalytic activity">
    <reaction evidence="15">
        <text>a 1,2-diacyl-sn-glycero-3-phospho-N,N-dimethylethanolamine + S-adenosyl-L-methionine = a 1,2-diacyl-sn-glycero-3-phosphocholine + S-adenosyl-L-homocysteine + H(+)</text>
        <dbReference type="Rhea" id="RHEA:32739"/>
        <dbReference type="ChEBI" id="CHEBI:15378"/>
        <dbReference type="ChEBI" id="CHEBI:57643"/>
        <dbReference type="ChEBI" id="CHEBI:57856"/>
        <dbReference type="ChEBI" id="CHEBI:59789"/>
        <dbReference type="ChEBI" id="CHEBI:64572"/>
        <dbReference type="EC" id="2.1.1.71"/>
    </reaction>
</comment>
<comment type="pathway">
    <text evidence="2">Lipid metabolism.</text>
</comment>
<sequence length="809" mass="89195">MATQQILFSETVAAMKKALKRKSYESDSDDEIDHYGNRGHKLKKRALFSHQGQLAPPSGPEVYNEIIDYAGQQRTIISRNPPIVDEEGYEIDSDDDEERIQEAVSSATELDPYANIRIEQILAPLTVSTDLPSHPTLSKPFTAKTLDEIAEQSCEVRRKENASLWRVRHLFTRLCGDYTWVPCGAMVGPDDADLYSTDYVERGYSRKTKATVAGGLDDASSGTASGNARLEQAPNGTNGESSGDKQSSDGDIAMTDACSDKGEARKQASEKSTEDTHTAGEASRPTNGQVPKSSAAPKTAQEESVADRKQKQRAVDVEMHEGQAAPPSQPGAEVAERNGTHAPSIASETVDETFVHPFFRPPPNARPDRDVGLPEAEAEDIRRLLALYVQKQEEVCRGAMKLHEGLLKANRLRKTVLQWSKAEAHSGANRDMSDGEDWYDKEEWGLTEDLKKGQDDEEEDTGTVAKKTRNRRHFHVLPQPPPLHSQALFPPPEGRRNPPPRLPAKKKKVHPCIAALQRYDETLWPGVSTNINTWGGAELLSQASKCSQLFFLRLSVLNASFQKSSVFARGGKQNKNKDTKNSESLQPSDSITLRNPIPIMAPVEIESKALVDFNQKSLFVSAAAIAFNPLFWNIVARQEYKNKVLTKLFGGRSQTACYGLAVTIFSLGIFRDLLYERALRFQPAHPLLSSDAVTYVGYALVACGNVLVLSSTWQLGITGTFLGDYFGILMDSIVTGFPFNITDAPMYNGSTMSFLGAALIYGKPAGILLTVWVYIVYQVALSYENPFTAGIYAKRDRERAAGKDTKKAR</sequence>
<dbReference type="FunFam" id="1.20.120.1630:FF:000005">
    <property type="entry name" value="Phosphatidylethanolamine N-methyltransferase"/>
    <property type="match status" value="1"/>
</dbReference>
<comment type="function">
    <text evidence="17 18">Catalyzes the second two steps of the methylation pathway of phosphatidylcholine biosynthesis, the SAM-dependent methylation of phosphatidylmonomethylethanolamine (PMME) to phosphatidyldimethylethanolamine (PDME) and of PDME to phosphatidylcholine (PC).</text>
</comment>
<evidence type="ECO:0000256" key="7">
    <source>
        <dbReference type="ARBA" id="ARBA00022692"/>
    </source>
</evidence>
<dbReference type="Gene3D" id="1.20.120.1630">
    <property type="match status" value="1"/>
</dbReference>
<comment type="similarity">
    <text evidence="18">Belongs to the class VI-like SAM-binding methyltransferase superfamily. PEMT/PEM2 methyltransferase family.</text>
</comment>
<proteinExistence type="inferred from homology"/>
<dbReference type="OrthoDB" id="2405722at2759"/>
<dbReference type="PROSITE" id="PS51599">
    <property type="entry name" value="SAM_PEMT_PEM2"/>
    <property type="match status" value="1"/>
</dbReference>
<evidence type="ECO:0000256" key="4">
    <source>
        <dbReference type="ARBA" id="ARBA00022603"/>
    </source>
</evidence>
<gene>
    <name evidence="22" type="ORF">CH63R_08205</name>
</gene>